<keyword evidence="6 8" id="KW-0472">Membrane</keyword>
<proteinExistence type="predicted"/>
<organism evidence="10 11">
    <name type="scientific">Allostreptomyces psammosilenae</name>
    <dbReference type="NCBI Taxonomy" id="1892865"/>
    <lineage>
        <taxon>Bacteria</taxon>
        <taxon>Bacillati</taxon>
        <taxon>Actinomycetota</taxon>
        <taxon>Actinomycetes</taxon>
        <taxon>Kitasatosporales</taxon>
        <taxon>Streptomycetaceae</taxon>
        <taxon>Allostreptomyces</taxon>
    </lineage>
</organism>
<evidence type="ECO:0000259" key="9">
    <source>
        <dbReference type="Pfam" id="PF00999"/>
    </source>
</evidence>
<keyword evidence="5" id="KW-0406">Ion transport</keyword>
<evidence type="ECO:0000313" key="11">
    <source>
        <dbReference type="Proteomes" id="UP000567795"/>
    </source>
</evidence>
<sequence length="489" mass="51317">MVETDASCAVHVVLAGIAVVMLSGVLLVPLCRRVRQPTVVGEIAIGLFLVPSLLRLLPGDLGDRLPLLVFPPQARPHLAVIATVGLVLFLCTAGWELDFRLLRGHGPALTAVAAVSVAGPFAVGVALASVLLARQGPLRHHLRGHDVPPGVFVLFVGTVLGVTAFSVLVRVLVDSRIAHTRVGAMSMAGAAAGDLFAWCMVIALTLAAGAHGPRRLLLVLAQLTAYALAMVFLVRPALAWLVRREERREHSSLLFVAISAGLFLSACVTASVGVHPALGAFAFGLVIPRRTTPALRRDVQVPFRQIGTLLLPVFFVSTGLSLDLGKLGWIGFAEFTAFLAVTWTVKFLSVAGTARLFRLSSAEARGLGILMNAKGLTEVVILGMGRQAGIIDDRLFTALALMALVSTAMVTPLMRVVAKVPPRNRARSGPGRAAVKPQPTPPRVRAGRAARAVRAGCAPATPTSTPRAWSTASTTTPARKPSAPPSATA</sequence>
<dbReference type="GO" id="GO:0016020">
    <property type="term" value="C:membrane"/>
    <property type="evidence" value="ECO:0007669"/>
    <property type="project" value="UniProtKB-SubCell"/>
</dbReference>
<evidence type="ECO:0000256" key="5">
    <source>
        <dbReference type="ARBA" id="ARBA00023065"/>
    </source>
</evidence>
<feature type="transmembrane region" description="Helical" evidence="8">
    <location>
        <begin position="185"/>
        <end position="210"/>
    </location>
</feature>
<dbReference type="InterPro" id="IPR006153">
    <property type="entry name" value="Cation/H_exchanger_TM"/>
</dbReference>
<evidence type="ECO:0000256" key="6">
    <source>
        <dbReference type="ARBA" id="ARBA00023136"/>
    </source>
</evidence>
<keyword evidence="4 8" id="KW-1133">Transmembrane helix</keyword>
<evidence type="ECO:0000256" key="7">
    <source>
        <dbReference type="SAM" id="MobiDB-lite"/>
    </source>
</evidence>
<dbReference type="EMBL" id="JACBZD010000001">
    <property type="protein sequence ID" value="NYI05179.1"/>
    <property type="molecule type" value="Genomic_DNA"/>
</dbReference>
<evidence type="ECO:0000256" key="8">
    <source>
        <dbReference type="SAM" id="Phobius"/>
    </source>
</evidence>
<dbReference type="InterPro" id="IPR050794">
    <property type="entry name" value="CPA2_transporter"/>
</dbReference>
<accession>A0A852ZS50</accession>
<dbReference type="Pfam" id="PF00999">
    <property type="entry name" value="Na_H_Exchanger"/>
    <property type="match status" value="1"/>
</dbReference>
<comment type="subcellular location">
    <subcellularLocation>
        <location evidence="1">Membrane</location>
        <topology evidence="1">Multi-pass membrane protein</topology>
    </subcellularLocation>
</comment>
<comment type="caution">
    <text evidence="10">The sequence shown here is derived from an EMBL/GenBank/DDBJ whole genome shotgun (WGS) entry which is preliminary data.</text>
</comment>
<dbReference type="Gene3D" id="1.20.1530.20">
    <property type="match status" value="1"/>
</dbReference>
<feature type="compositionally biased region" description="Low complexity" evidence="7">
    <location>
        <begin position="443"/>
        <end position="461"/>
    </location>
</feature>
<feature type="transmembrane region" description="Helical" evidence="8">
    <location>
        <begin position="395"/>
        <end position="418"/>
    </location>
</feature>
<dbReference type="GO" id="GO:0015297">
    <property type="term" value="F:antiporter activity"/>
    <property type="evidence" value="ECO:0007669"/>
    <property type="project" value="InterPro"/>
</dbReference>
<feature type="transmembrane region" description="Helical" evidence="8">
    <location>
        <begin position="152"/>
        <end position="173"/>
    </location>
</feature>
<dbReference type="PANTHER" id="PTHR32468:SF0">
    <property type="entry name" value="K(+)_H(+) ANTIPORTER 1"/>
    <property type="match status" value="1"/>
</dbReference>
<feature type="transmembrane region" description="Helical" evidence="8">
    <location>
        <begin position="253"/>
        <end position="286"/>
    </location>
</feature>
<evidence type="ECO:0000256" key="2">
    <source>
        <dbReference type="ARBA" id="ARBA00022448"/>
    </source>
</evidence>
<dbReference type="InterPro" id="IPR038770">
    <property type="entry name" value="Na+/solute_symporter_sf"/>
</dbReference>
<keyword evidence="2" id="KW-0813">Transport</keyword>
<gene>
    <name evidence="10" type="ORF">FHU37_002122</name>
</gene>
<dbReference type="AlphaFoldDB" id="A0A852ZS50"/>
<dbReference type="Proteomes" id="UP000567795">
    <property type="component" value="Unassembled WGS sequence"/>
</dbReference>
<dbReference type="GO" id="GO:1902600">
    <property type="term" value="P:proton transmembrane transport"/>
    <property type="evidence" value="ECO:0007669"/>
    <property type="project" value="InterPro"/>
</dbReference>
<keyword evidence="11" id="KW-1185">Reference proteome</keyword>
<feature type="transmembrane region" description="Helical" evidence="8">
    <location>
        <begin position="109"/>
        <end position="132"/>
    </location>
</feature>
<feature type="transmembrane region" description="Helical" evidence="8">
    <location>
        <begin position="12"/>
        <end position="31"/>
    </location>
</feature>
<reference evidence="10 11" key="1">
    <citation type="submission" date="2020-07" db="EMBL/GenBank/DDBJ databases">
        <title>Sequencing the genomes of 1000 actinobacteria strains.</title>
        <authorList>
            <person name="Klenk H.-P."/>
        </authorList>
    </citation>
    <scope>NUCLEOTIDE SEQUENCE [LARGE SCALE GENOMIC DNA]</scope>
    <source>
        <strain evidence="10 11">DSM 42178</strain>
    </source>
</reference>
<feature type="transmembrane region" description="Helical" evidence="8">
    <location>
        <begin position="38"/>
        <end position="57"/>
    </location>
</feature>
<evidence type="ECO:0000313" key="10">
    <source>
        <dbReference type="EMBL" id="NYI05179.1"/>
    </source>
</evidence>
<feature type="compositionally biased region" description="Polar residues" evidence="7">
    <location>
        <begin position="462"/>
        <end position="477"/>
    </location>
</feature>
<evidence type="ECO:0000256" key="1">
    <source>
        <dbReference type="ARBA" id="ARBA00004141"/>
    </source>
</evidence>
<name>A0A852ZS50_9ACTN</name>
<feature type="region of interest" description="Disordered" evidence="7">
    <location>
        <begin position="421"/>
        <end position="489"/>
    </location>
</feature>
<evidence type="ECO:0000256" key="3">
    <source>
        <dbReference type="ARBA" id="ARBA00022692"/>
    </source>
</evidence>
<dbReference type="PANTHER" id="PTHR32468">
    <property type="entry name" value="CATION/H + ANTIPORTER"/>
    <property type="match status" value="1"/>
</dbReference>
<feature type="domain" description="Cation/H+ exchanger transmembrane" evidence="9">
    <location>
        <begin position="25"/>
        <end position="414"/>
    </location>
</feature>
<keyword evidence="3 8" id="KW-0812">Transmembrane</keyword>
<feature type="transmembrane region" description="Helical" evidence="8">
    <location>
        <begin position="77"/>
        <end position="97"/>
    </location>
</feature>
<feature type="transmembrane region" description="Helical" evidence="8">
    <location>
        <begin position="337"/>
        <end position="357"/>
    </location>
</feature>
<feature type="transmembrane region" description="Helical" evidence="8">
    <location>
        <begin position="216"/>
        <end position="241"/>
    </location>
</feature>
<evidence type="ECO:0000256" key="4">
    <source>
        <dbReference type="ARBA" id="ARBA00022989"/>
    </source>
</evidence>
<protein>
    <submittedName>
        <fullName evidence="10">Kef-type K+ transport system membrane component KefB</fullName>
    </submittedName>
</protein>